<reference evidence="2" key="1">
    <citation type="submission" date="2020-06" db="EMBL/GenBank/DDBJ databases">
        <authorList>
            <person name="Li T."/>
            <person name="Hu X."/>
            <person name="Zhang T."/>
            <person name="Song X."/>
            <person name="Zhang H."/>
            <person name="Dai N."/>
            <person name="Sheng W."/>
            <person name="Hou X."/>
            <person name="Wei L."/>
        </authorList>
    </citation>
    <scope>NUCLEOTIDE SEQUENCE</scope>
    <source>
        <strain evidence="2">KEN8</strain>
        <tissue evidence="2">Leaf</tissue>
    </source>
</reference>
<dbReference type="PANTHER" id="PTHR33710:SF71">
    <property type="entry name" value="ENDONUCLEASE_EXONUCLEASE_PHOSPHATASE DOMAIN-CONTAINING PROTEIN"/>
    <property type="match status" value="1"/>
</dbReference>
<dbReference type="Gene3D" id="3.60.10.10">
    <property type="entry name" value="Endonuclease/exonuclease/phosphatase"/>
    <property type="match status" value="1"/>
</dbReference>
<dbReference type="PANTHER" id="PTHR33710">
    <property type="entry name" value="BNAC02G09200D PROTEIN"/>
    <property type="match status" value="1"/>
</dbReference>
<name>A0AAW2J0W3_9LAMI</name>
<protein>
    <recommendedName>
        <fullName evidence="1">Zinc knuckle CX2CX4HX4C domain-containing protein</fullName>
    </recommendedName>
</protein>
<dbReference type="InterPro" id="IPR036691">
    <property type="entry name" value="Endo/exonu/phosph_ase_sf"/>
</dbReference>
<comment type="caution">
    <text evidence="2">The sequence shown here is derived from an EMBL/GenBank/DDBJ whole genome shotgun (WGS) entry which is preliminary data.</text>
</comment>
<dbReference type="SUPFAM" id="SSF56219">
    <property type="entry name" value="DNase I-like"/>
    <property type="match status" value="1"/>
</dbReference>
<gene>
    <name evidence="2" type="ORF">Scaly_2755900</name>
</gene>
<organism evidence="2">
    <name type="scientific">Sesamum calycinum</name>
    <dbReference type="NCBI Taxonomy" id="2727403"/>
    <lineage>
        <taxon>Eukaryota</taxon>
        <taxon>Viridiplantae</taxon>
        <taxon>Streptophyta</taxon>
        <taxon>Embryophyta</taxon>
        <taxon>Tracheophyta</taxon>
        <taxon>Spermatophyta</taxon>
        <taxon>Magnoliopsida</taxon>
        <taxon>eudicotyledons</taxon>
        <taxon>Gunneridae</taxon>
        <taxon>Pentapetalae</taxon>
        <taxon>asterids</taxon>
        <taxon>lamiids</taxon>
        <taxon>Lamiales</taxon>
        <taxon>Pedaliaceae</taxon>
        <taxon>Sesamum</taxon>
    </lineage>
</organism>
<reference evidence="2" key="2">
    <citation type="journal article" date="2024" name="Plant">
        <title>Genomic evolution and insights into agronomic trait innovations of Sesamum species.</title>
        <authorList>
            <person name="Miao H."/>
            <person name="Wang L."/>
            <person name="Qu L."/>
            <person name="Liu H."/>
            <person name="Sun Y."/>
            <person name="Le M."/>
            <person name="Wang Q."/>
            <person name="Wei S."/>
            <person name="Zheng Y."/>
            <person name="Lin W."/>
            <person name="Duan Y."/>
            <person name="Cao H."/>
            <person name="Xiong S."/>
            <person name="Wang X."/>
            <person name="Wei L."/>
            <person name="Li C."/>
            <person name="Ma Q."/>
            <person name="Ju M."/>
            <person name="Zhao R."/>
            <person name="Li G."/>
            <person name="Mu C."/>
            <person name="Tian Q."/>
            <person name="Mei H."/>
            <person name="Zhang T."/>
            <person name="Gao T."/>
            <person name="Zhang H."/>
        </authorList>
    </citation>
    <scope>NUCLEOTIDE SEQUENCE</scope>
    <source>
        <strain evidence="2">KEN8</strain>
    </source>
</reference>
<proteinExistence type="predicted"/>
<dbReference type="EMBL" id="JACGWM010001803">
    <property type="protein sequence ID" value="KAL0287743.1"/>
    <property type="molecule type" value="Genomic_DNA"/>
</dbReference>
<accession>A0AAW2J0W3</accession>
<dbReference type="AlphaFoldDB" id="A0AAW2J0W3"/>
<sequence length="391" mass="44655">MNLLVLAPMEANDDPNLVDLNFCDFHIYIHGLLLRKITKDCASHIGNKLGKVKDVELDSNGEVWRSSVCIRVAIDITKPLKRALKIRTVLGHDHLITFTYERLPNFYYFCGCLGHLSCQCELQLQESFQDPGANPPYGHWLRAVAPQSYRGCNGVSLSRDMVHSLRRLTFVLDTTQTSPPPILLNPPPQSAATSKLKRRFDLQGLGVPSKVGEWVRWVAIYWNIWGTETTKRTHTWQLLSQLHGQSHRAWLYVRDFNEILDQSEMMGGSPRPTWQIQNFQQVLNRCALSDLGFSGPPFTWCNCHTSPSTLHERLDRACANVGWSQLFPITSVQHIPITCSDHVALLVRLVDIPKHDSRSTPWRFEAAWLQWEECEKIVANSWASNLTFSKE</sequence>
<evidence type="ECO:0000313" key="2">
    <source>
        <dbReference type="EMBL" id="KAL0287743.1"/>
    </source>
</evidence>
<feature type="domain" description="Zinc knuckle CX2CX4HX4C" evidence="1">
    <location>
        <begin position="74"/>
        <end position="121"/>
    </location>
</feature>
<evidence type="ECO:0000259" key="1">
    <source>
        <dbReference type="Pfam" id="PF14392"/>
    </source>
</evidence>
<dbReference type="InterPro" id="IPR025836">
    <property type="entry name" value="Zn_knuckle_CX2CX4HX4C"/>
</dbReference>
<dbReference type="Pfam" id="PF14392">
    <property type="entry name" value="zf-CCHC_4"/>
    <property type="match status" value="1"/>
</dbReference>